<dbReference type="Proteomes" id="UP001232063">
    <property type="component" value="Unassembled WGS sequence"/>
</dbReference>
<dbReference type="InterPro" id="IPR013249">
    <property type="entry name" value="RNA_pol_sigma70_r4_t2"/>
</dbReference>
<dbReference type="GO" id="GO:0003677">
    <property type="term" value="F:DNA binding"/>
    <property type="evidence" value="ECO:0007669"/>
    <property type="project" value="InterPro"/>
</dbReference>
<keyword evidence="3" id="KW-0731">Sigma factor</keyword>
<dbReference type="GO" id="GO:0006352">
    <property type="term" value="P:DNA-templated transcription initiation"/>
    <property type="evidence" value="ECO:0007669"/>
    <property type="project" value="InterPro"/>
</dbReference>
<keyword evidence="4" id="KW-0804">Transcription</keyword>
<dbReference type="InterPro" id="IPR014327">
    <property type="entry name" value="RNA_pol_sigma70_bacteroid"/>
</dbReference>
<dbReference type="InterPro" id="IPR013324">
    <property type="entry name" value="RNA_pol_sigma_r3/r4-like"/>
</dbReference>
<dbReference type="Pfam" id="PF08281">
    <property type="entry name" value="Sigma70_r4_2"/>
    <property type="match status" value="1"/>
</dbReference>
<feature type="domain" description="RNA polymerase sigma factor 70 region 4 type 2" evidence="5">
    <location>
        <begin position="121"/>
        <end position="172"/>
    </location>
</feature>
<dbReference type="NCBIfam" id="TIGR02985">
    <property type="entry name" value="Sig70_bacteroi1"/>
    <property type="match status" value="1"/>
</dbReference>
<evidence type="ECO:0000313" key="7">
    <source>
        <dbReference type="Proteomes" id="UP001232063"/>
    </source>
</evidence>
<organism evidence="6 7">
    <name type="scientific">Xanthocytophaga agilis</name>
    <dbReference type="NCBI Taxonomy" id="3048010"/>
    <lineage>
        <taxon>Bacteria</taxon>
        <taxon>Pseudomonadati</taxon>
        <taxon>Bacteroidota</taxon>
        <taxon>Cytophagia</taxon>
        <taxon>Cytophagales</taxon>
        <taxon>Rhodocytophagaceae</taxon>
        <taxon>Xanthocytophaga</taxon>
    </lineage>
</organism>
<proteinExistence type="inferred from homology"/>
<evidence type="ECO:0000313" key="6">
    <source>
        <dbReference type="EMBL" id="MDJ1504248.1"/>
    </source>
</evidence>
<dbReference type="InterPro" id="IPR039425">
    <property type="entry name" value="RNA_pol_sigma-70-like"/>
</dbReference>
<dbReference type="SUPFAM" id="SSF88946">
    <property type="entry name" value="Sigma2 domain of RNA polymerase sigma factors"/>
    <property type="match status" value="1"/>
</dbReference>
<dbReference type="Gene3D" id="1.10.1740.10">
    <property type="match status" value="1"/>
</dbReference>
<dbReference type="GO" id="GO:0016987">
    <property type="term" value="F:sigma factor activity"/>
    <property type="evidence" value="ECO:0007669"/>
    <property type="project" value="UniProtKB-KW"/>
</dbReference>
<dbReference type="InterPro" id="IPR036388">
    <property type="entry name" value="WH-like_DNA-bd_sf"/>
</dbReference>
<dbReference type="InterPro" id="IPR014284">
    <property type="entry name" value="RNA_pol_sigma-70_dom"/>
</dbReference>
<evidence type="ECO:0000256" key="4">
    <source>
        <dbReference type="ARBA" id="ARBA00023163"/>
    </source>
</evidence>
<evidence type="ECO:0000256" key="1">
    <source>
        <dbReference type="ARBA" id="ARBA00010641"/>
    </source>
</evidence>
<dbReference type="InterPro" id="IPR013325">
    <property type="entry name" value="RNA_pol_sigma_r2"/>
</dbReference>
<gene>
    <name evidence="6" type="ORF">QNI22_26555</name>
</gene>
<keyword evidence="2" id="KW-0805">Transcription regulation</keyword>
<dbReference type="Gene3D" id="1.10.10.10">
    <property type="entry name" value="Winged helix-like DNA-binding domain superfamily/Winged helix DNA-binding domain"/>
    <property type="match status" value="1"/>
</dbReference>
<dbReference type="EMBL" id="JASJOU010000011">
    <property type="protein sequence ID" value="MDJ1504248.1"/>
    <property type="molecule type" value="Genomic_DNA"/>
</dbReference>
<dbReference type="NCBIfam" id="TIGR02937">
    <property type="entry name" value="sigma70-ECF"/>
    <property type="match status" value="1"/>
</dbReference>
<keyword evidence="7" id="KW-1185">Reference proteome</keyword>
<dbReference type="SUPFAM" id="SSF88659">
    <property type="entry name" value="Sigma3 and sigma4 domains of RNA polymerase sigma factors"/>
    <property type="match status" value="1"/>
</dbReference>
<dbReference type="AlphaFoldDB" id="A0AAE3RBB1"/>
<protein>
    <submittedName>
        <fullName evidence="6">RNA polymerase sigma-70 factor</fullName>
    </submittedName>
</protein>
<evidence type="ECO:0000256" key="3">
    <source>
        <dbReference type="ARBA" id="ARBA00023082"/>
    </source>
</evidence>
<reference evidence="6" key="1">
    <citation type="submission" date="2023-05" db="EMBL/GenBank/DDBJ databases">
        <authorList>
            <person name="Zhang X."/>
        </authorList>
    </citation>
    <scope>NUCLEOTIDE SEQUENCE</scope>
    <source>
        <strain evidence="6">BD1B2-1</strain>
    </source>
</reference>
<evidence type="ECO:0000256" key="2">
    <source>
        <dbReference type="ARBA" id="ARBA00023015"/>
    </source>
</evidence>
<dbReference type="PANTHER" id="PTHR43133:SF46">
    <property type="entry name" value="RNA POLYMERASE SIGMA-70 FACTOR ECF SUBFAMILY"/>
    <property type="match status" value="1"/>
</dbReference>
<comment type="similarity">
    <text evidence="1">Belongs to the sigma-70 factor family. ECF subfamily.</text>
</comment>
<dbReference type="RefSeq" id="WP_314515333.1">
    <property type="nucleotide sequence ID" value="NZ_JASJOU010000011.1"/>
</dbReference>
<accession>A0AAE3RBB1</accession>
<sequence length="189" mass="22278">MYAEWDDAALVTALQSGDEGAFTEIYERYWSKVFWVIYRKIKVREASEELVQDLFISLWNKRIVNQIDNLERYLMGAVKYRVIDHIRAHLTEENYSHTYRSVLVSTTQSTEEDIAANDLTLALHDSIEKLPEKTREVFRLSRIEQRSVKEIAAMLQISEKAVEYHLTKSLKLMKDHLKDFVALLLFYLN</sequence>
<name>A0AAE3RBB1_9BACT</name>
<dbReference type="CDD" id="cd06171">
    <property type="entry name" value="Sigma70_r4"/>
    <property type="match status" value="1"/>
</dbReference>
<comment type="caution">
    <text evidence="6">The sequence shown here is derived from an EMBL/GenBank/DDBJ whole genome shotgun (WGS) entry which is preliminary data.</text>
</comment>
<evidence type="ECO:0000259" key="5">
    <source>
        <dbReference type="Pfam" id="PF08281"/>
    </source>
</evidence>
<dbReference type="PANTHER" id="PTHR43133">
    <property type="entry name" value="RNA POLYMERASE ECF-TYPE SIGMA FACTO"/>
    <property type="match status" value="1"/>
</dbReference>